<dbReference type="VEuPathDB" id="TriTrypDB:TRSC58_06838"/>
<keyword evidence="4" id="KW-0325">Glycoprotein</keyword>
<comment type="cofactor">
    <cofactor evidence="5">
        <name>Ca(2+)</name>
        <dbReference type="ChEBI" id="CHEBI:29108"/>
    </cofactor>
</comment>
<accession>A0A422NP38</accession>
<dbReference type="InterPro" id="IPR012341">
    <property type="entry name" value="6hp_glycosidase-like_sf"/>
</dbReference>
<dbReference type="GO" id="GO:0005509">
    <property type="term" value="F:calcium ion binding"/>
    <property type="evidence" value="ECO:0007669"/>
    <property type="project" value="InterPro"/>
</dbReference>
<dbReference type="EMBL" id="MKGL01000090">
    <property type="protein sequence ID" value="RNF07268.1"/>
    <property type="molecule type" value="Genomic_DNA"/>
</dbReference>
<dbReference type="PANTHER" id="PTHR45679:SF5">
    <property type="entry name" value="ER DEGRADATION-ENHANCING ALPHA-MANNOSIDASE-LIKE PROTEIN 1"/>
    <property type="match status" value="1"/>
</dbReference>
<proteinExistence type="inferred from homology"/>
<dbReference type="SUPFAM" id="SSF48225">
    <property type="entry name" value="Seven-hairpin glycosidases"/>
    <property type="match status" value="1"/>
</dbReference>
<comment type="subcellular location">
    <subcellularLocation>
        <location evidence="1">Endoplasmic reticulum</location>
    </subcellularLocation>
</comment>
<evidence type="ECO:0000256" key="4">
    <source>
        <dbReference type="ARBA" id="ARBA00023180"/>
    </source>
</evidence>
<dbReference type="RefSeq" id="XP_029239730.1">
    <property type="nucleotide sequence ID" value="XM_029380364.1"/>
</dbReference>
<dbReference type="GO" id="GO:0044322">
    <property type="term" value="C:endoplasmic reticulum quality control compartment"/>
    <property type="evidence" value="ECO:0007669"/>
    <property type="project" value="GOC"/>
</dbReference>
<dbReference type="Gene3D" id="1.50.10.10">
    <property type="match status" value="1"/>
</dbReference>
<protein>
    <submittedName>
        <fullName evidence="6">Mannosyl-oligosaccharide 1,2-alpha-mannosidase IB</fullName>
        <ecNumber evidence="6">3.2.1.113</ecNumber>
    </submittedName>
</protein>
<keyword evidence="5" id="KW-0479">Metal-binding</keyword>
<dbReference type="AlphaFoldDB" id="A0A422NP38"/>
<reference evidence="6 7" key="1">
    <citation type="journal article" date="2018" name="BMC Genomics">
        <title>Genomic comparison of Trypanosoma conorhini and Trypanosoma rangeli to Trypanosoma cruzi strains of high and low virulence.</title>
        <authorList>
            <person name="Bradwell K.R."/>
            <person name="Koparde V.N."/>
            <person name="Matveyev A.V."/>
            <person name="Serrano M.G."/>
            <person name="Alves J.M."/>
            <person name="Parikh H."/>
            <person name="Huang B."/>
            <person name="Lee V."/>
            <person name="Espinosa-Alvarez O."/>
            <person name="Ortiz P.A."/>
            <person name="Costa-Martins A.G."/>
            <person name="Teixeira M.M."/>
            <person name="Buck G.A."/>
        </authorList>
    </citation>
    <scope>NUCLEOTIDE SEQUENCE [LARGE SCALE GENOMIC DNA]</scope>
    <source>
        <strain evidence="6 7">AM80</strain>
    </source>
</reference>
<dbReference type="OrthoDB" id="8118055at2759"/>
<keyword evidence="5" id="KW-0106">Calcium</keyword>
<keyword evidence="6" id="KW-0326">Glycosidase</keyword>
<evidence type="ECO:0000313" key="7">
    <source>
        <dbReference type="Proteomes" id="UP000283634"/>
    </source>
</evidence>
<organism evidence="6 7">
    <name type="scientific">Trypanosoma rangeli</name>
    <dbReference type="NCBI Taxonomy" id="5698"/>
    <lineage>
        <taxon>Eukaryota</taxon>
        <taxon>Discoba</taxon>
        <taxon>Euglenozoa</taxon>
        <taxon>Kinetoplastea</taxon>
        <taxon>Metakinetoplastina</taxon>
        <taxon>Trypanosomatida</taxon>
        <taxon>Trypanosomatidae</taxon>
        <taxon>Trypanosoma</taxon>
        <taxon>Herpetosoma</taxon>
    </lineage>
</organism>
<comment type="caution">
    <text evidence="6">The sequence shown here is derived from an EMBL/GenBank/DDBJ whole genome shotgun (WGS) entry which is preliminary data.</text>
</comment>
<dbReference type="GO" id="GO:0005975">
    <property type="term" value="P:carbohydrate metabolic process"/>
    <property type="evidence" value="ECO:0007669"/>
    <property type="project" value="InterPro"/>
</dbReference>
<dbReference type="Proteomes" id="UP000283634">
    <property type="component" value="Unassembled WGS sequence"/>
</dbReference>
<dbReference type="GO" id="GO:0004571">
    <property type="term" value="F:mannosyl-oligosaccharide 1,2-alpha-mannosidase activity"/>
    <property type="evidence" value="ECO:0007669"/>
    <property type="project" value="UniProtKB-EC"/>
</dbReference>
<keyword evidence="3" id="KW-0256">Endoplasmic reticulum</keyword>
<gene>
    <name evidence="6" type="ORF">TraAM80_03390</name>
</gene>
<comment type="similarity">
    <text evidence="2">Belongs to the glycosyl hydrolase 47 family.</text>
</comment>
<dbReference type="InterPro" id="IPR036026">
    <property type="entry name" value="Seven-hairpin_glycosidases"/>
</dbReference>
<evidence type="ECO:0000256" key="3">
    <source>
        <dbReference type="ARBA" id="ARBA00022824"/>
    </source>
</evidence>
<name>A0A422NP38_TRYRA</name>
<dbReference type="PANTHER" id="PTHR45679">
    <property type="entry name" value="ER DEGRADATION-ENHANCING ALPHA-MANNOSIDASE-LIKE PROTEIN 2"/>
    <property type="match status" value="1"/>
</dbReference>
<dbReference type="EC" id="3.2.1.113" evidence="6"/>
<dbReference type="GO" id="GO:0016020">
    <property type="term" value="C:membrane"/>
    <property type="evidence" value="ECO:0007669"/>
    <property type="project" value="InterPro"/>
</dbReference>
<dbReference type="InterPro" id="IPR044674">
    <property type="entry name" value="EDEM1/2/3"/>
</dbReference>
<dbReference type="GeneID" id="40327323"/>
<feature type="binding site" evidence="5">
    <location>
        <position position="106"/>
    </location>
    <ligand>
        <name>Ca(2+)</name>
        <dbReference type="ChEBI" id="CHEBI:29108"/>
    </ligand>
</feature>
<evidence type="ECO:0000256" key="2">
    <source>
        <dbReference type="ARBA" id="ARBA00007658"/>
    </source>
</evidence>
<evidence type="ECO:0000256" key="5">
    <source>
        <dbReference type="PIRSR" id="PIRSR601382-2"/>
    </source>
</evidence>
<keyword evidence="6" id="KW-0378">Hydrolase</keyword>
<evidence type="ECO:0000313" key="6">
    <source>
        <dbReference type="EMBL" id="RNF07268.1"/>
    </source>
</evidence>
<dbReference type="InterPro" id="IPR001382">
    <property type="entry name" value="Glyco_hydro_47"/>
</dbReference>
<sequence length="199" mass="22575">MLYRATHDPAYLVMGRELALAINLRMRTPYGFSTLQRVNLPHSDQHHGDTMESFMIAETLKYLYLLFDECNVVHVQGKLRGSVPPYCAAVEGGSSRGSHVGWVFNTEAHLFPNTAEWWGPNAVTDSFVWLDDYIMWGEDVIPFMFPSDDRLGCHAAFNDDGLAAGVELHRERLEVIDGLIENFNALKSKGKKRWAGKYH</sequence>
<dbReference type="Pfam" id="PF01532">
    <property type="entry name" value="Glyco_hydro_47"/>
    <property type="match status" value="1"/>
</dbReference>
<evidence type="ECO:0000256" key="1">
    <source>
        <dbReference type="ARBA" id="ARBA00004240"/>
    </source>
</evidence>
<keyword evidence="7" id="KW-1185">Reference proteome</keyword>
<dbReference type="GO" id="GO:1904380">
    <property type="term" value="P:endoplasmic reticulum mannose trimming"/>
    <property type="evidence" value="ECO:0007669"/>
    <property type="project" value="InterPro"/>
</dbReference>